<organism evidence="2 3">
    <name type="scientific">Nocardioides panacisoli</name>
    <dbReference type="NCBI Taxonomy" id="627624"/>
    <lineage>
        <taxon>Bacteria</taxon>
        <taxon>Bacillati</taxon>
        <taxon>Actinomycetota</taxon>
        <taxon>Actinomycetes</taxon>
        <taxon>Propionibacteriales</taxon>
        <taxon>Nocardioidaceae</taxon>
        <taxon>Nocardioides</taxon>
    </lineage>
</organism>
<dbReference type="EMBL" id="BAABAH010000003">
    <property type="protein sequence ID" value="GAA3810394.1"/>
    <property type="molecule type" value="Genomic_DNA"/>
</dbReference>
<keyword evidence="3" id="KW-1185">Reference proteome</keyword>
<evidence type="ECO:0000313" key="3">
    <source>
        <dbReference type="Proteomes" id="UP001501821"/>
    </source>
</evidence>
<sequence length="182" mass="19704">MVRSNIVGVVPGSVVLVEGESDRAALLTLAERLGRDLTGVEVVAMGGITNLRRHLADLDAAEPLPVLLHDAGEKSWVERTLRSLRLDLPRYVCHADLEDELVRSLGTSRALDVVAAAGDLPAWHILCNQPFHRERPAAEVLRRFWGTTSGRKEKYAALLAAALDPDRVPAPLSGVLDAVRPG</sequence>
<dbReference type="InterPro" id="IPR034139">
    <property type="entry name" value="TOPRIM_OLD"/>
</dbReference>
<dbReference type="Pfam" id="PF20469">
    <property type="entry name" value="OLD-like_TOPRIM"/>
    <property type="match status" value="1"/>
</dbReference>
<name>A0ABP7I612_9ACTN</name>
<feature type="domain" description="OLD protein-like TOPRIM" evidence="1">
    <location>
        <begin position="13"/>
        <end position="59"/>
    </location>
</feature>
<proteinExistence type="predicted"/>
<protein>
    <recommendedName>
        <fullName evidence="1">OLD protein-like TOPRIM domain-containing protein</fullName>
    </recommendedName>
</protein>
<accession>A0ABP7I612</accession>
<evidence type="ECO:0000259" key="1">
    <source>
        <dbReference type="Pfam" id="PF20469"/>
    </source>
</evidence>
<comment type="caution">
    <text evidence="2">The sequence shown here is derived from an EMBL/GenBank/DDBJ whole genome shotgun (WGS) entry which is preliminary data.</text>
</comment>
<evidence type="ECO:0000313" key="2">
    <source>
        <dbReference type="EMBL" id="GAA3810394.1"/>
    </source>
</evidence>
<dbReference type="Proteomes" id="UP001501821">
    <property type="component" value="Unassembled WGS sequence"/>
</dbReference>
<reference evidence="3" key="1">
    <citation type="journal article" date="2019" name="Int. J. Syst. Evol. Microbiol.">
        <title>The Global Catalogue of Microorganisms (GCM) 10K type strain sequencing project: providing services to taxonomists for standard genome sequencing and annotation.</title>
        <authorList>
            <consortium name="The Broad Institute Genomics Platform"/>
            <consortium name="The Broad Institute Genome Sequencing Center for Infectious Disease"/>
            <person name="Wu L."/>
            <person name="Ma J."/>
        </authorList>
    </citation>
    <scope>NUCLEOTIDE SEQUENCE [LARGE SCALE GENOMIC DNA]</scope>
    <source>
        <strain evidence="3">JCM 16953</strain>
    </source>
</reference>
<gene>
    <name evidence="2" type="ORF">GCM10022242_11270</name>
</gene>